<proteinExistence type="predicted"/>
<dbReference type="Proteomes" id="UP001187192">
    <property type="component" value="Unassembled WGS sequence"/>
</dbReference>
<reference evidence="1" key="1">
    <citation type="submission" date="2023-07" db="EMBL/GenBank/DDBJ databases">
        <title>draft genome sequence of fig (Ficus carica).</title>
        <authorList>
            <person name="Takahashi T."/>
            <person name="Nishimura K."/>
        </authorList>
    </citation>
    <scope>NUCLEOTIDE SEQUENCE</scope>
</reference>
<comment type="caution">
    <text evidence="1">The sequence shown here is derived from an EMBL/GenBank/DDBJ whole genome shotgun (WGS) entry which is preliminary data.</text>
</comment>
<name>A0AA87ZTA1_FICCA</name>
<organism evidence="1 2">
    <name type="scientific">Ficus carica</name>
    <name type="common">Common fig</name>
    <dbReference type="NCBI Taxonomy" id="3494"/>
    <lineage>
        <taxon>Eukaryota</taxon>
        <taxon>Viridiplantae</taxon>
        <taxon>Streptophyta</taxon>
        <taxon>Embryophyta</taxon>
        <taxon>Tracheophyta</taxon>
        <taxon>Spermatophyta</taxon>
        <taxon>Magnoliopsida</taxon>
        <taxon>eudicotyledons</taxon>
        <taxon>Gunneridae</taxon>
        <taxon>Pentapetalae</taxon>
        <taxon>rosids</taxon>
        <taxon>fabids</taxon>
        <taxon>Rosales</taxon>
        <taxon>Moraceae</taxon>
        <taxon>Ficeae</taxon>
        <taxon>Ficus</taxon>
    </lineage>
</organism>
<keyword evidence="2" id="KW-1185">Reference proteome</keyword>
<evidence type="ECO:0000313" key="2">
    <source>
        <dbReference type="Proteomes" id="UP001187192"/>
    </source>
</evidence>
<sequence length="225" mass="22949">MLLIHITLRLPGGGGVGGGGGGGGGSVLGGEAVKQGQGVASELSDVLDLPFNSGLQLAHSTPRKRVHAVAGVGQGGADPRLHIANVPKDHVMAVTTLGLLVSQQAQLFDGHAQLVHAQINLVQAVFHGQVLLGPHGLELFSHFEEKSPRVASPVEAYRQGVLRQILWTSYGHVGPVDVAREAPDAEVRVPGVAACGLDVGPGSGALVEGRVSCGGRGVGDGDEDY</sequence>
<dbReference type="EMBL" id="BTGU01000015">
    <property type="protein sequence ID" value="GMN43139.1"/>
    <property type="molecule type" value="Genomic_DNA"/>
</dbReference>
<gene>
    <name evidence="1" type="ORF">TIFTF001_012350</name>
</gene>
<dbReference type="AlphaFoldDB" id="A0AA87ZTA1"/>
<protein>
    <submittedName>
        <fullName evidence="1">Uncharacterized protein</fullName>
    </submittedName>
</protein>
<dbReference type="Gramene" id="FCD_00024909-RA">
    <property type="protein sequence ID" value="FCD_00024909-RA:cds"/>
    <property type="gene ID" value="FCD_00024909"/>
</dbReference>
<evidence type="ECO:0000313" key="1">
    <source>
        <dbReference type="EMBL" id="GMN43139.1"/>
    </source>
</evidence>
<accession>A0AA87ZTA1</accession>